<organism evidence="2 3">
    <name type="scientific">Plasmodium ovale curtisi</name>
    <dbReference type="NCBI Taxonomy" id="864141"/>
    <lineage>
        <taxon>Eukaryota</taxon>
        <taxon>Sar</taxon>
        <taxon>Alveolata</taxon>
        <taxon>Apicomplexa</taxon>
        <taxon>Aconoidasida</taxon>
        <taxon>Haemosporida</taxon>
        <taxon>Plasmodiidae</taxon>
        <taxon>Plasmodium</taxon>
        <taxon>Plasmodium (Plasmodium)</taxon>
    </lineage>
</organism>
<proteinExistence type="predicted"/>
<evidence type="ECO:0000313" key="3">
    <source>
        <dbReference type="Proteomes" id="UP000078546"/>
    </source>
</evidence>
<dbReference type="CDD" id="cd22971">
    <property type="entry name" value="DD_RIIAD1"/>
    <property type="match status" value="1"/>
</dbReference>
<evidence type="ECO:0000313" key="4">
    <source>
        <dbReference type="Proteomes" id="UP000078560"/>
    </source>
</evidence>
<evidence type="ECO:0000313" key="2">
    <source>
        <dbReference type="EMBL" id="SBS97569.1"/>
    </source>
</evidence>
<reference evidence="2" key="1">
    <citation type="submission" date="2016-05" db="EMBL/GenBank/DDBJ databases">
        <authorList>
            <person name="Lavstsen T."/>
            <person name="Jespersen J.S."/>
        </authorList>
    </citation>
    <scope>NUCLEOTIDE SEQUENCE [LARGE SCALE GENOMIC DNA]</scope>
</reference>
<dbReference type="InterPro" id="IPR059162">
    <property type="entry name" value="RIIAD1"/>
</dbReference>
<dbReference type="AlphaFoldDB" id="A0A1A8X088"/>
<reference evidence="3 4" key="2">
    <citation type="submission" date="2016-05" db="EMBL/GenBank/DDBJ databases">
        <authorList>
            <person name="Naeem Raeece"/>
        </authorList>
    </citation>
    <scope>NUCLEOTIDE SEQUENCE [LARGE SCALE GENOMIC DNA]</scope>
</reference>
<gene>
    <name evidence="2" type="ORF">POVCU1_039220</name>
    <name evidence="1" type="ORF">POVCU2_0042480</name>
</gene>
<protein>
    <recommendedName>
        <fullName evidence="5">RIIa domain-containing protein</fullName>
    </recommendedName>
</protein>
<dbReference type="EMBL" id="FLQV01000723">
    <property type="protein sequence ID" value="SBS97569.1"/>
    <property type="molecule type" value="Genomic_DNA"/>
</dbReference>
<dbReference type="Proteomes" id="UP000078546">
    <property type="component" value="Unassembled WGS sequence"/>
</dbReference>
<dbReference type="EMBL" id="FLQU01000572">
    <property type="protein sequence ID" value="SBS87401.1"/>
    <property type="molecule type" value="Genomic_DNA"/>
</dbReference>
<evidence type="ECO:0008006" key="5">
    <source>
        <dbReference type="Google" id="ProtNLM"/>
    </source>
</evidence>
<sequence length="167" mass="19832">MNRLNTSDEDYRKYVEDKLKEEAEGKFIKFPTSLNAHTTLFSPDFGNIEPSYFLTNNLKNSSTDGTGERITFEQAHDEQKEEKKKIFLFDLSKGQKAKVEKYKIDKIVQNEMYLKKKKTLKYIIHVFLYDLLKDKPDDVYEYTANYFTNPNLKLNTLNKLRSMLNRF</sequence>
<dbReference type="Proteomes" id="UP000078560">
    <property type="component" value="Unassembled WGS sequence"/>
</dbReference>
<name>A0A1A8X088_PLAOA</name>
<evidence type="ECO:0000313" key="1">
    <source>
        <dbReference type="EMBL" id="SBS87401.1"/>
    </source>
</evidence>
<accession>A0A1A8X088</accession>
<dbReference type="SUPFAM" id="SSF47391">
    <property type="entry name" value="Dimerization-anchoring domain of cAMP-dependent PK regulatory subunit"/>
    <property type="match status" value="1"/>
</dbReference>